<evidence type="ECO:0000256" key="1">
    <source>
        <dbReference type="SAM" id="Coils"/>
    </source>
</evidence>
<dbReference type="Proteomes" id="UP001162156">
    <property type="component" value="Unassembled WGS sequence"/>
</dbReference>
<accession>A0AAV8WTM2</accession>
<sequence>MKEKANKIDKKVTEKVEQTLAKLSDALASLSANNAQLSDTIVKVNTSIENNFTYTDINQSNQNKEIDKDSSEICYQETNRNYVMLWKDLGGTNLHFSPGGSIHLFMKNLMMPVPDNKRISLAVNCLRSSAQDWEVLKEESVSNFRECFYNIIGE</sequence>
<dbReference type="EMBL" id="JANEYF010005034">
    <property type="protein sequence ID" value="KAJ8929390.1"/>
    <property type="molecule type" value="Genomic_DNA"/>
</dbReference>
<dbReference type="AlphaFoldDB" id="A0AAV8WTM2"/>
<evidence type="ECO:0000313" key="3">
    <source>
        <dbReference type="Proteomes" id="UP001162156"/>
    </source>
</evidence>
<protein>
    <submittedName>
        <fullName evidence="2">Uncharacterized protein</fullName>
    </submittedName>
</protein>
<comment type="caution">
    <text evidence="2">The sequence shown here is derived from an EMBL/GenBank/DDBJ whole genome shotgun (WGS) entry which is preliminary data.</text>
</comment>
<evidence type="ECO:0000313" key="2">
    <source>
        <dbReference type="EMBL" id="KAJ8929390.1"/>
    </source>
</evidence>
<name>A0AAV8WTM2_9CUCU</name>
<reference evidence="2" key="1">
    <citation type="journal article" date="2023" name="Insect Mol. Biol.">
        <title>Genome sequencing provides insights into the evolution of gene families encoding plant cell wall-degrading enzymes in longhorned beetles.</title>
        <authorList>
            <person name="Shin N.R."/>
            <person name="Okamura Y."/>
            <person name="Kirsch R."/>
            <person name="Pauchet Y."/>
        </authorList>
    </citation>
    <scope>NUCLEOTIDE SEQUENCE</scope>
    <source>
        <strain evidence="2">RBIC_L_NR</strain>
    </source>
</reference>
<feature type="coiled-coil region" evidence="1">
    <location>
        <begin position="13"/>
        <end position="40"/>
    </location>
</feature>
<organism evidence="2 3">
    <name type="scientific">Rhamnusium bicolor</name>
    <dbReference type="NCBI Taxonomy" id="1586634"/>
    <lineage>
        <taxon>Eukaryota</taxon>
        <taxon>Metazoa</taxon>
        <taxon>Ecdysozoa</taxon>
        <taxon>Arthropoda</taxon>
        <taxon>Hexapoda</taxon>
        <taxon>Insecta</taxon>
        <taxon>Pterygota</taxon>
        <taxon>Neoptera</taxon>
        <taxon>Endopterygota</taxon>
        <taxon>Coleoptera</taxon>
        <taxon>Polyphaga</taxon>
        <taxon>Cucujiformia</taxon>
        <taxon>Chrysomeloidea</taxon>
        <taxon>Cerambycidae</taxon>
        <taxon>Lepturinae</taxon>
        <taxon>Rhagiini</taxon>
        <taxon>Rhamnusium</taxon>
    </lineage>
</organism>
<proteinExistence type="predicted"/>
<keyword evidence="1" id="KW-0175">Coiled coil</keyword>
<keyword evidence="3" id="KW-1185">Reference proteome</keyword>
<gene>
    <name evidence="2" type="ORF">NQ314_017929</name>
</gene>